<feature type="signal peptide" evidence="10">
    <location>
        <begin position="1"/>
        <end position="23"/>
    </location>
</feature>
<evidence type="ECO:0000256" key="8">
    <source>
        <dbReference type="PROSITE-ProRule" id="PRU01360"/>
    </source>
</evidence>
<dbReference type="Proteomes" id="UP001408594">
    <property type="component" value="Unassembled WGS sequence"/>
</dbReference>
<keyword evidence="14" id="KW-1185">Reference proteome</keyword>
<name>A0ABP9WLV4_9GAMM</name>
<protein>
    <submittedName>
        <fullName evidence="13">Vitamin B12 transporter BtuB</fullName>
    </submittedName>
</protein>
<keyword evidence="2 8" id="KW-0813">Transport</keyword>
<evidence type="ECO:0000259" key="12">
    <source>
        <dbReference type="Pfam" id="PF07715"/>
    </source>
</evidence>
<dbReference type="InterPro" id="IPR037066">
    <property type="entry name" value="Plug_dom_sf"/>
</dbReference>
<keyword evidence="10" id="KW-0732">Signal</keyword>
<comment type="similarity">
    <text evidence="8 9">Belongs to the TonB-dependent receptor family.</text>
</comment>
<dbReference type="InterPro" id="IPR012910">
    <property type="entry name" value="Plug_dom"/>
</dbReference>
<organism evidence="13 14">
    <name type="scientific">Microbulbifer aestuariivivens</name>
    <dbReference type="NCBI Taxonomy" id="1908308"/>
    <lineage>
        <taxon>Bacteria</taxon>
        <taxon>Pseudomonadati</taxon>
        <taxon>Pseudomonadota</taxon>
        <taxon>Gammaproteobacteria</taxon>
        <taxon>Cellvibrionales</taxon>
        <taxon>Microbulbiferaceae</taxon>
        <taxon>Microbulbifer</taxon>
    </lineage>
</organism>
<comment type="caution">
    <text evidence="13">The sequence shown here is derived from an EMBL/GenBank/DDBJ whole genome shotgun (WGS) entry which is preliminary data.</text>
</comment>
<dbReference type="Pfam" id="PF00593">
    <property type="entry name" value="TonB_dep_Rec_b-barrel"/>
    <property type="match status" value="1"/>
</dbReference>
<dbReference type="CDD" id="cd01347">
    <property type="entry name" value="ligand_gated_channel"/>
    <property type="match status" value="1"/>
</dbReference>
<reference evidence="13 14" key="1">
    <citation type="submission" date="2024-02" db="EMBL/GenBank/DDBJ databases">
        <title>Microbulbifer aestuariivivens NBRC 112533.</title>
        <authorList>
            <person name="Ichikawa N."/>
            <person name="Katano-Makiyama Y."/>
            <person name="Hidaka K."/>
        </authorList>
    </citation>
    <scope>NUCLEOTIDE SEQUENCE [LARGE SCALE GENOMIC DNA]</scope>
    <source>
        <strain evidence="13 14">NBRC 112533</strain>
    </source>
</reference>
<dbReference type="EMBL" id="BAABRT010000003">
    <property type="protein sequence ID" value="GAA5524085.1"/>
    <property type="molecule type" value="Genomic_DNA"/>
</dbReference>
<dbReference type="InterPro" id="IPR039426">
    <property type="entry name" value="TonB-dep_rcpt-like"/>
</dbReference>
<keyword evidence="6 8" id="KW-0472">Membrane</keyword>
<evidence type="ECO:0000256" key="6">
    <source>
        <dbReference type="ARBA" id="ARBA00023136"/>
    </source>
</evidence>
<evidence type="ECO:0000256" key="10">
    <source>
        <dbReference type="SAM" id="SignalP"/>
    </source>
</evidence>
<keyword evidence="5 9" id="KW-0798">TonB box</keyword>
<evidence type="ECO:0000256" key="3">
    <source>
        <dbReference type="ARBA" id="ARBA00022452"/>
    </source>
</evidence>
<evidence type="ECO:0000256" key="7">
    <source>
        <dbReference type="ARBA" id="ARBA00023237"/>
    </source>
</evidence>
<feature type="domain" description="TonB-dependent receptor plug" evidence="12">
    <location>
        <begin position="46"/>
        <end position="157"/>
    </location>
</feature>
<gene>
    <name evidence="13" type="primary">btuB_8</name>
    <name evidence="13" type="ORF">Maes01_00638</name>
</gene>
<evidence type="ECO:0000313" key="13">
    <source>
        <dbReference type="EMBL" id="GAA5524085.1"/>
    </source>
</evidence>
<feature type="chain" id="PRO_5046498489" evidence="10">
    <location>
        <begin position="24"/>
        <end position="926"/>
    </location>
</feature>
<feature type="domain" description="TonB-dependent receptor-like beta-barrel" evidence="11">
    <location>
        <begin position="466"/>
        <end position="886"/>
    </location>
</feature>
<evidence type="ECO:0000256" key="1">
    <source>
        <dbReference type="ARBA" id="ARBA00004571"/>
    </source>
</evidence>
<comment type="subcellular location">
    <subcellularLocation>
        <location evidence="1 8">Cell outer membrane</location>
        <topology evidence="1 8">Multi-pass membrane protein</topology>
    </subcellularLocation>
</comment>
<keyword evidence="7 8" id="KW-0998">Cell outer membrane</keyword>
<dbReference type="PROSITE" id="PS52016">
    <property type="entry name" value="TONB_DEPENDENT_REC_3"/>
    <property type="match status" value="1"/>
</dbReference>
<proteinExistence type="inferred from homology"/>
<dbReference type="PANTHER" id="PTHR47234">
    <property type="match status" value="1"/>
</dbReference>
<dbReference type="RefSeq" id="WP_345548771.1">
    <property type="nucleotide sequence ID" value="NZ_BAABRT010000003.1"/>
</dbReference>
<dbReference type="Pfam" id="PF07715">
    <property type="entry name" value="Plug"/>
    <property type="match status" value="1"/>
</dbReference>
<evidence type="ECO:0000256" key="5">
    <source>
        <dbReference type="ARBA" id="ARBA00023077"/>
    </source>
</evidence>
<accession>A0ABP9WLV4</accession>
<evidence type="ECO:0000256" key="2">
    <source>
        <dbReference type="ARBA" id="ARBA00022448"/>
    </source>
</evidence>
<dbReference type="InterPro" id="IPR036942">
    <property type="entry name" value="Beta-barrel_TonB_sf"/>
</dbReference>
<dbReference type="PANTHER" id="PTHR47234:SF2">
    <property type="entry name" value="TONB-DEPENDENT RECEPTOR"/>
    <property type="match status" value="1"/>
</dbReference>
<evidence type="ECO:0000313" key="14">
    <source>
        <dbReference type="Proteomes" id="UP001408594"/>
    </source>
</evidence>
<evidence type="ECO:0000259" key="11">
    <source>
        <dbReference type="Pfam" id="PF00593"/>
    </source>
</evidence>
<evidence type="ECO:0000256" key="4">
    <source>
        <dbReference type="ARBA" id="ARBA00022692"/>
    </source>
</evidence>
<dbReference type="Gene3D" id="2.40.170.20">
    <property type="entry name" value="TonB-dependent receptor, beta-barrel domain"/>
    <property type="match status" value="1"/>
</dbReference>
<evidence type="ECO:0000256" key="9">
    <source>
        <dbReference type="RuleBase" id="RU003357"/>
    </source>
</evidence>
<dbReference type="SUPFAM" id="SSF56935">
    <property type="entry name" value="Porins"/>
    <property type="match status" value="1"/>
</dbReference>
<dbReference type="InterPro" id="IPR000531">
    <property type="entry name" value="Beta-barrel_TonB"/>
</dbReference>
<keyword evidence="4 8" id="KW-0812">Transmembrane</keyword>
<keyword evidence="3 8" id="KW-1134">Transmembrane beta strand</keyword>
<dbReference type="Gene3D" id="2.170.130.10">
    <property type="entry name" value="TonB-dependent receptor, plug domain"/>
    <property type="match status" value="1"/>
</dbReference>
<sequence length="926" mass="99472">MKKKLLSVAVTTAIIAPSIPALAQEDAQAVEEVVVTGSRIQRVDLESALPIQVLDADDIAATGVTSAPELMSKLTSMQGMVIAADSVGGEGGGLQTANLRALGESYTLVLLNGRRLAASTSGSVVDLSHIPLAAIERVEILTDGASAVYGSDAIAGVVNFILKAEVEATTISARYDQPDASGGGDIASIDLTTGFGNFEEDGFTVIASLSHHEQSELAAKDREFAKTGIIQVTNPDTGNTGLFFNGSTNSIPGNAYVYFTDSSGHDNISFNPYREANGSCAPDNAPSSNLCAFDYTSTLFILPEIETDSVFLSGKYRLADNLEGFSELVYSQRSITAKTAPYPTGQVPLPLDSDLVADYVLPYIDPLLVADIEMVTGTWRALAAGNRLEELTSDAIHFVSGIKGSVGDINYEAALFHSSTDQEQNYPDGHLLLEEFGELIGSGELNIFEPVDNLPANTAELLAPTVYSGNYSTTETATTGFDASFDMPLFAMGAGEAILAAGVDYRQSSYVEDISDANRDTLILFRQAGTSYDLERSSYGAYAEALFPIMDSLDVTASLRYDTFSGVDATVDGEDLGTVNKTESDLTYKLSGRWTINDNLSMRASYGTGFKAPAMVSLARPLVNFGVTSGTFDCVFPDSDPLSDLCVAPAGFQAQVLAGGNAELTPETSNQYSVGFVMDLDSGFTATVDYWNISMEDQVDSLTEQQIFDNWQQYRELFVAVTNTSTGIDELGIIQADVNIGESEVSGIDYRFEQTAELPFGELALSLAGTYMIENENSLYGSSMGKFGANDAVTFRNQIRAGVTLSHGDFAHNLGINYRSGYLDQWNSIGLIDNDGNYLTEIVDGDEEIIYEDVQLEIPSYTTLDIQSQVMLMENQLSLKLGINNLADRQPPRTLRVSGAGHQLGFDPRYSDAYGRTLYLNAAYTF</sequence>